<proteinExistence type="predicted"/>
<name>A0A498CPU1_9FIRM</name>
<protein>
    <submittedName>
        <fullName evidence="1">Uncharacterized protein</fullName>
    </submittedName>
</protein>
<dbReference type="AlphaFoldDB" id="A0A498CPU1"/>
<comment type="caution">
    <text evidence="1">The sequence shown here is derived from an EMBL/GenBank/DDBJ whole genome shotgun (WGS) entry which is preliminary data.</text>
</comment>
<keyword evidence="2" id="KW-1185">Reference proteome</keyword>
<dbReference type="EMBL" id="RCHT01000019">
    <property type="protein sequence ID" value="RLL09651.1"/>
    <property type="molecule type" value="Genomic_DNA"/>
</dbReference>
<sequence length="150" mass="15893">MTDPLTGLRAEMAAYLRESPLLEGIAIREEFPGGYKGVPTRQACVAVGISGVERAATPGGRVKLTLRFDILCPPDGNPGCHGLFDRLCGALFFQKNAFGTVEIHCGDAAFDRETGCLVLTAEAVLAGLLLPNEDAEGEGFTDIIIKAKEV</sequence>
<organism evidence="1 2">
    <name type="scientific">Anaerotruncus massiliensis</name>
    <name type="common">ex Liu et al. 2021</name>
    <dbReference type="NCBI Taxonomy" id="2321404"/>
    <lineage>
        <taxon>Bacteria</taxon>
        <taxon>Bacillati</taxon>
        <taxon>Bacillota</taxon>
        <taxon>Clostridia</taxon>
        <taxon>Eubacteriales</taxon>
        <taxon>Oscillospiraceae</taxon>
        <taxon>Anaerotruncus</taxon>
    </lineage>
</organism>
<dbReference type="RefSeq" id="WP_121587143.1">
    <property type="nucleotide sequence ID" value="NZ_RCHT01000019.1"/>
</dbReference>
<gene>
    <name evidence="1" type="ORF">D4A47_09820</name>
</gene>
<dbReference type="Proteomes" id="UP000276301">
    <property type="component" value="Unassembled WGS sequence"/>
</dbReference>
<accession>A0A498CPU1</accession>
<reference evidence="1 2" key="1">
    <citation type="submission" date="2018-10" db="EMBL/GenBank/DDBJ databases">
        <title>Anaerotruncus faecis sp. nov., isolated from human feces.</title>
        <authorList>
            <person name="Wang Y.-J."/>
        </authorList>
    </citation>
    <scope>NUCLEOTIDE SEQUENCE [LARGE SCALE GENOMIC DNA]</scope>
    <source>
        <strain evidence="1 2">22A2-44</strain>
    </source>
</reference>
<evidence type="ECO:0000313" key="1">
    <source>
        <dbReference type="EMBL" id="RLL09651.1"/>
    </source>
</evidence>
<evidence type="ECO:0000313" key="2">
    <source>
        <dbReference type="Proteomes" id="UP000276301"/>
    </source>
</evidence>